<evidence type="ECO:0000256" key="7">
    <source>
        <dbReference type="PROSITE-ProRule" id="PRU00059"/>
    </source>
</evidence>
<keyword evidence="2 8" id="KW-0479">Metal-binding</keyword>
<dbReference type="OrthoDB" id="291007at2759"/>
<dbReference type="InterPro" id="IPR000859">
    <property type="entry name" value="CUB_dom"/>
</dbReference>
<dbReference type="CDD" id="cd00041">
    <property type="entry name" value="CUB"/>
    <property type="match status" value="1"/>
</dbReference>
<name>A0A8S4NHK8_OWEFU</name>
<accession>A0A8S4NHK8</accession>
<feature type="active site" evidence="8">
    <location>
        <position position="307"/>
    </location>
</feature>
<dbReference type="Pfam" id="PF01400">
    <property type="entry name" value="Astacin"/>
    <property type="match status" value="1"/>
</dbReference>
<keyword evidence="4 8" id="KW-0862">Zinc</keyword>
<comment type="cofactor">
    <cofactor evidence="8 9">
        <name>Zn(2+)</name>
        <dbReference type="ChEBI" id="CHEBI:29105"/>
    </cofactor>
    <text evidence="8 9">Binds 1 zinc ion per subunit.</text>
</comment>
<dbReference type="SMART" id="SM00235">
    <property type="entry name" value="ZnMc"/>
    <property type="match status" value="1"/>
</dbReference>
<dbReference type="InterPro" id="IPR035914">
    <property type="entry name" value="Sperma_CUB_dom_sf"/>
</dbReference>
<feature type="disulfide bond" evidence="8">
    <location>
        <begin position="276"/>
        <end position="298"/>
    </location>
</feature>
<dbReference type="InterPro" id="IPR006026">
    <property type="entry name" value="Peptidase_Metallo"/>
</dbReference>
<keyword evidence="5 8" id="KW-0482">Metalloprotease</keyword>
<evidence type="ECO:0000256" key="1">
    <source>
        <dbReference type="ARBA" id="ARBA00022670"/>
    </source>
</evidence>
<dbReference type="PANTHER" id="PTHR10127">
    <property type="entry name" value="DISCOIDIN, CUB, EGF, LAMININ , AND ZINC METALLOPROTEASE DOMAIN CONTAINING"/>
    <property type="match status" value="1"/>
</dbReference>
<dbReference type="Gene3D" id="3.40.390.10">
    <property type="entry name" value="Collagenase (Catalytic Domain)"/>
    <property type="match status" value="1"/>
</dbReference>
<evidence type="ECO:0000256" key="2">
    <source>
        <dbReference type="ARBA" id="ARBA00022723"/>
    </source>
</evidence>
<feature type="binding site" evidence="8">
    <location>
        <position position="316"/>
    </location>
    <ligand>
        <name>Zn(2+)</name>
        <dbReference type="ChEBI" id="CHEBI:29105"/>
        <note>catalytic</note>
    </ligand>
</feature>
<evidence type="ECO:0000256" key="3">
    <source>
        <dbReference type="ARBA" id="ARBA00022801"/>
    </source>
</evidence>
<dbReference type="GO" id="GO:0004222">
    <property type="term" value="F:metalloendopeptidase activity"/>
    <property type="evidence" value="ECO:0007669"/>
    <property type="project" value="UniProtKB-UniRule"/>
</dbReference>
<evidence type="ECO:0000313" key="13">
    <source>
        <dbReference type="Proteomes" id="UP000749559"/>
    </source>
</evidence>
<dbReference type="SMART" id="SM00042">
    <property type="entry name" value="CUB"/>
    <property type="match status" value="1"/>
</dbReference>
<dbReference type="PANTHER" id="PTHR10127:SF780">
    <property type="entry name" value="METALLOENDOPEPTIDASE"/>
    <property type="match status" value="1"/>
</dbReference>
<evidence type="ECO:0000259" key="11">
    <source>
        <dbReference type="PROSITE" id="PS51864"/>
    </source>
</evidence>
<dbReference type="PROSITE" id="PS01180">
    <property type="entry name" value="CUB"/>
    <property type="match status" value="1"/>
</dbReference>
<feature type="domain" description="CUB" evidence="10">
    <location>
        <begin position="474"/>
        <end position="597"/>
    </location>
</feature>
<sequence>MMLTGIMIPTLSKMLYLIYFATIIAAINTEKLQDDSKSEVEPTPNLYTNITFGEEMVNGTATLAKDEDDIEKALKTNLQSKEEYSQLLEKAINSIHSSESDLDDFLNALSDLELKELLEAANESKENYDGDIDLSREQIIKLIRLLELLESSKEIKLSGSINNVEMHSQEEKVVEEELVEHKPIENKMKEIKQKHERVQDPAKHRVKRKMLRRFKSNETWTFPINYYISPGFFFSNAKKLIRDNLQVWEDQTCASFNEVFLPTKSPGIIFKNGKGCNSITGKTSEVAMREIVLELPNCFLPGTIQHEIGHALGLVHEHARPDRDSYVTIYNSRILPGANVNYVSFNWFESLTENVEYDYTSAMQYGGTHMGNREGTVVMKAKFEEYQKTMGQRMGLSFLDVKIFNYQYCRERCPGYDTLEWSECQHGGYRNPLNCSVCRCIDGWSGAKCENLEPSSEGVTPHLRKRQTISNAVCGGTFSADPSSKSLLSPGYPLPGYKRHATCTWLLQAPFGRRVSARVVGDFETACSVVNSTICDHDWFEIRYTNLGYPGPRFCCTEGPNKAFVSIGNEMMIILKSNNVFVGKGKRTGFKLEYSSIEGDGVVPCKALKLKNVDNSQQKWRQGIYKKLSIPWNSKPVYKHIIEPLFLYHRSGTWLFGAVVGGVSAGMKVLSNAASPDKVTETWKSFSSGNWISEPRLSLTCDDICDSIWLSGISKQSTYGYLNGAYALFQMDNNGAPVYKKRTSSNGDVTLSMIGRNKWQFKSDSHTLVSPFITTETNPAKIPNAWLIGNKKIKIECYFGTIPCDSILVTGIKNYQSLRNGLYFLEGSLFNGRPVYTHETGKHFMYYGIFGEGIRYWFIGRDMKGSVGVRVSDTAMVPENIMADTWELFDGINLQWKTVKTVSADCVNLDITPCQKLFISGSALQRARQGVYVLRAGSLNHRPVYMHESGDSFLYISSNVDGWAIGPAIGGSSFGAYVRDRAILPYDVTSTWKMFNGFGFVDDSKWTVVCFKAPTPCAKILFGSSPSQTARQGLYFLEPKTFNHRPVYKHEFGDDYMFYSASSGMWFIGSSIGTSLVGIYRNTRLPTPQAIGTPWSVFAGRSWSLAPTLKAKCITGRTSCRRLLVSGFGGTRAQFNGQYAITGSVFNYRASYKHTSRRLYMYYKFGHWLIGTILNGNSASSDLLIDKMLFP</sequence>
<dbReference type="PRINTS" id="PR00480">
    <property type="entry name" value="ASTACIN"/>
</dbReference>
<reference evidence="12" key="1">
    <citation type="submission" date="2022-03" db="EMBL/GenBank/DDBJ databases">
        <authorList>
            <person name="Martin C."/>
        </authorList>
    </citation>
    <scope>NUCLEOTIDE SEQUENCE</scope>
</reference>
<evidence type="ECO:0000256" key="8">
    <source>
        <dbReference type="PROSITE-ProRule" id="PRU01211"/>
    </source>
</evidence>
<proteinExistence type="predicted"/>
<feature type="binding site" evidence="8">
    <location>
        <position position="310"/>
    </location>
    <ligand>
        <name>Zn(2+)</name>
        <dbReference type="ChEBI" id="CHEBI:29105"/>
        <note>catalytic</note>
    </ligand>
</feature>
<keyword evidence="13" id="KW-1185">Reference proteome</keyword>
<dbReference type="EMBL" id="CAIIXF020000003">
    <property type="protein sequence ID" value="CAH1780387.1"/>
    <property type="molecule type" value="Genomic_DNA"/>
</dbReference>
<dbReference type="SUPFAM" id="SSF55486">
    <property type="entry name" value="Metalloproteases ('zincins'), catalytic domain"/>
    <property type="match status" value="1"/>
</dbReference>
<dbReference type="Gene3D" id="2.60.120.290">
    <property type="entry name" value="Spermadhesin, CUB domain"/>
    <property type="match status" value="1"/>
</dbReference>
<organism evidence="12 13">
    <name type="scientific">Owenia fusiformis</name>
    <name type="common">Polychaete worm</name>
    <dbReference type="NCBI Taxonomy" id="6347"/>
    <lineage>
        <taxon>Eukaryota</taxon>
        <taxon>Metazoa</taxon>
        <taxon>Spiralia</taxon>
        <taxon>Lophotrochozoa</taxon>
        <taxon>Annelida</taxon>
        <taxon>Polychaeta</taxon>
        <taxon>Sedentaria</taxon>
        <taxon>Canalipalpata</taxon>
        <taxon>Sabellida</taxon>
        <taxon>Oweniida</taxon>
        <taxon>Oweniidae</taxon>
        <taxon>Owenia</taxon>
    </lineage>
</organism>
<comment type="caution">
    <text evidence="12">The sequence shown here is derived from an EMBL/GenBank/DDBJ whole genome shotgun (WGS) entry which is preliminary data.</text>
</comment>
<dbReference type="PROSITE" id="PS51864">
    <property type="entry name" value="ASTACIN"/>
    <property type="match status" value="1"/>
</dbReference>
<dbReference type="SUPFAM" id="SSF49854">
    <property type="entry name" value="Spermadhesin, CUB domain"/>
    <property type="match status" value="1"/>
</dbReference>
<evidence type="ECO:0000259" key="10">
    <source>
        <dbReference type="PROSITE" id="PS01180"/>
    </source>
</evidence>
<dbReference type="Proteomes" id="UP000749559">
    <property type="component" value="Unassembled WGS sequence"/>
</dbReference>
<dbReference type="EC" id="3.4.24.-" evidence="9"/>
<feature type="binding site" evidence="8">
    <location>
        <position position="306"/>
    </location>
    <ligand>
        <name>Zn(2+)</name>
        <dbReference type="ChEBI" id="CHEBI:29105"/>
        <note>catalytic</note>
    </ligand>
</feature>
<dbReference type="GO" id="GO:0008270">
    <property type="term" value="F:zinc ion binding"/>
    <property type="evidence" value="ECO:0007669"/>
    <property type="project" value="UniProtKB-UniRule"/>
</dbReference>
<feature type="domain" description="Peptidase M12A" evidence="11">
    <location>
        <begin position="208"/>
        <end position="414"/>
    </location>
</feature>
<dbReference type="InterPro" id="IPR001506">
    <property type="entry name" value="Peptidase_M12A"/>
</dbReference>
<evidence type="ECO:0000256" key="5">
    <source>
        <dbReference type="ARBA" id="ARBA00023049"/>
    </source>
</evidence>
<keyword evidence="6 8" id="KW-1015">Disulfide bond</keyword>
<dbReference type="InterPro" id="IPR024079">
    <property type="entry name" value="MetalloPept_cat_dom_sf"/>
</dbReference>
<dbReference type="Pfam" id="PF00431">
    <property type="entry name" value="CUB"/>
    <property type="match status" value="1"/>
</dbReference>
<comment type="caution">
    <text evidence="7">Lacks conserved residue(s) required for the propagation of feature annotation.</text>
</comment>
<keyword evidence="1 8" id="KW-0645">Protease</keyword>
<gene>
    <name evidence="12" type="ORF">OFUS_LOCUS7083</name>
</gene>
<evidence type="ECO:0000256" key="4">
    <source>
        <dbReference type="ARBA" id="ARBA00022833"/>
    </source>
</evidence>
<protein>
    <recommendedName>
        <fullName evidence="9">Metalloendopeptidase</fullName>
        <ecNumber evidence="9">3.4.24.-</ecNumber>
    </recommendedName>
</protein>
<keyword evidence="3 8" id="KW-0378">Hydrolase</keyword>
<dbReference type="GO" id="GO:0006508">
    <property type="term" value="P:proteolysis"/>
    <property type="evidence" value="ECO:0007669"/>
    <property type="project" value="UniProtKB-KW"/>
</dbReference>
<evidence type="ECO:0000256" key="9">
    <source>
        <dbReference type="RuleBase" id="RU361183"/>
    </source>
</evidence>
<evidence type="ECO:0000256" key="6">
    <source>
        <dbReference type="ARBA" id="ARBA00023157"/>
    </source>
</evidence>
<dbReference type="AlphaFoldDB" id="A0A8S4NHK8"/>
<evidence type="ECO:0000313" key="12">
    <source>
        <dbReference type="EMBL" id="CAH1780387.1"/>
    </source>
</evidence>